<name>A0ABT0YMG6_9BURK</name>
<gene>
    <name evidence="2" type="ORF">M8A51_10270</name>
</gene>
<comment type="caution">
    <text evidence="2">The sequence shown here is derived from an EMBL/GenBank/DDBJ whole genome shotgun (WGS) entry which is preliminary data.</text>
</comment>
<sequence>MSLRSWSTRCAFWAVAASLLLKAAVPLLAAAAAQVQGRTLVEICTVYGVRTVVQGEEAAALDADDGQGHDTRTLHGDSHCVLTGLLALAGATSAEAALDAPAAASRPRLPVLGPPLATLDKNLRWVMRLKHGPPARA</sequence>
<dbReference type="RefSeq" id="WP_251778120.1">
    <property type="nucleotide sequence ID" value="NZ_JAMKFE010000005.1"/>
</dbReference>
<evidence type="ECO:0000256" key="1">
    <source>
        <dbReference type="SAM" id="SignalP"/>
    </source>
</evidence>
<dbReference type="InterPro" id="IPR021333">
    <property type="entry name" value="DUF2946"/>
</dbReference>
<keyword evidence="1" id="KW-0732">Signal</keyword>
<organism evidence="2 3">
    <name type="scientific">Caldimonas mangrovi</name>
    <dbReference type="NCBI Taxonomy" id="2944811"/>
    <lineage>
        <taxon>Bacteria</taxon>
        <taxon>Pseudomonadati</taxon>
        <taxon>Pseudomonadota</taxon>
        <taxon>Betaproteobacteria</taxon>
        <taxon>Burkholderiales</taxon>
        <taxon>Sphaerotilaceae</taxon>
        <taxon>Caldimonas</taxon>
    </lineage>
</organism>
<dbReference type="Pfam" id="PF11162">
    <property type="entry name" value="DUF2946"/>
    <property type="match status" value="1"/>
</dbReference>
<keyword evidence="3" id="KW-1185">Reference proteome</keyword>
<proteinExistence type="predicted"/>
<accession>A0ABT0YMG6</accession>
<feature type="chain" id="PRO_5046310015" description="DUF2946 domain-containing protein" evidence="1">
    <location>
        <begin position="30"/>
        <end position="137"/>
    </location>
</feature>
<reference evidence="2" key="1">
    <citation type="submission" date="2022-05" db="EMBL/GenBank/DDBJ databases">
        <title>Schlegelella sp. nov., isolated from mangrove soil.</title>
        <authorList>
            <person name="Liu Y."/>
            <person name="Ge X."/>
            <person name="Liu W."/>
        </authorList>
    </citation>
    <scope>NUCLEOTIDE SEQUENCE</scope>
    <source>
        <strain evidence="2">S2-27</strain>
    </source>
</reference>
<evidence type="ECO:0008006" key="4">
    <source>
        <dbReference type="Google" id="ProtNLM"/>
    </source>
</evidence>
<protein>
    <recommendedName>
        <fullName evidence="4">DUF2946 domain-containing protein</fullName>
    </recommendedName>
</protein>
<dbReference type="Proteomes" id="UP001165541">
    <property type="component" value="Unassembled WGS sequence"/>
</dbReference>
<dbReference type="EMBL" id="JAMKFE010000005">
    <property type="protein sequence ID" value="MCM5679917.1"/>
    <property type="molecule type" value="Genomic_DNA"/>
</dbReference>
<evidence type="ECO:0000313" key="3">
    <source>
        <dbReference type="Proteomes" id="UP001165541"/>
    </source>
</evidence>
<feature type="signal peptide" evidence="1">
    <location>
        <begin position="1"/>
        <end position="29"/>
    </location>
</feature>
<evidence type="ECO:0000313" key="2">
    <source>
        <dbReference type="EMBL" id="MCM5679917.1"/>
    </source>
</evidence>